<evidence type="ECO:0000256" key="1">
    <source>
        <dbReference type="SAM" id="MobiDB-lite"/>
    </source>
</evidence>
<accession>A0A4Z2EIM0</accession>
<feature type="compositionally biased region" description="Low complexity" evidence="1">
    <location>
        <begin position="22"/>
        <end position="36"/>
    </location>
</feature>
<feature type="region of interest" description="Disordered" evidence="1">
    <location>
        <begin position="1"/>
        <end position="49"/>
    </location>
</feature>
<dbReference type="AlphaFoldDB" id="A0A4Z2EIM0"/>
<feature type="compositionally biased region" description="Basic and acidic residues" evidence="1">
    <location>
        <begin position="97"/>
        <end position="106"/>
    </location>
</feature>
<reference evidence="2 3" key="1">
    <citation type="submission" date="2019-03" db="EMBL/GenBank/DDBJ databases">
        <title>First draft genome of Liparis tanakae, snailfish: a comprehensive survey of snailfish specific genes.</title>
        <authorList>
            <person name="Kim W."/>
            <person name="Song I."/>
            <person name="Jeong J.-H."/>
            <person name="Kim D."/>
            <person name="Kim S."/>
            <person name="Ryu S."/>
            <person name="Song J.Y."/>
            <person name="Lee S.K."/>
        </authorList>
    </citation>
    <scope>NUCLEOTIDE SEQUENCE [LARGE SCALE GENOMIC DNA]</scope>
    <source>
        <tissue evidence="2">Muscle</tissue>
    </source>
</reference>
<dbReference type="Proteomes" id="UP000314294">
    <property type="component" value="Unassembled WGS sequence"/>
</dbReference>
<dbReference type="EMBL" id="SRLO01006429">
    <property type="protein sequence ID" value="TNN28797.1"/>
    <property type="molecule type" value="Genomic_DNA"/>
</dbReference>
<sequence>MSYHCKVPENKAPENPDKTPENPDTTPENPDTTPENPGLPADSATQSGWDLNLLKKGNEETLKGVKFPSQASSIGFVSKGPTAGLLGGVSEVTPAERNAEPLQKADETEEPEETEELEEPQPLKRAKGRVQFQSVSAVGEDDAYDFNTDFK</sequence>
<gene>
    <name evidence="2" type="primary">gnl3_0</name>
    <name evidence="2" type="ORF">EYF80_061054</name>
</gene>
<feature type="compositionally biased region" description="Basic and acidic residues" evidence="1">
    <location>
        <begin position="1"/>
        <end position="21"/>
    </location>
</feature>
<feature type="compositionally biased region" description="Acidic residues" evidence="1">
    <location>
        <begin position="107"/>
        <end position="119"/>
    </location>
</feature>
<organism evidence="2 3">
    <name type="scientific">Liparis tanakae</name>
    <name type="common">Tanaka's snailfish</name>
    <dbReference type="NCBI Taxonomy" id="230148"/>
    <lineage>
        <taxon>Eukaryota</taxon>
        <taxon>Metazoa</taxon>
        <taxon>Chordata</taxon>
        <taxon>Craniata</taxon>
        <taxon>Vertebrata</taxon>
        <taxon>Euteleostomi</taxon>
        <taxon>Actinopterygii</taxon>
        <taxon>Neopterygii</taxon>
        <taxon>Teleostei</taxon>
        <taxon>Neoteleostei</taxon>
        <taxon>Acanthomorphata</taxon>
        <taxon>Eupercaria</taxon>
        <taxon>Perciformes</taxon>
        <taxon>Cottioidei</taxon>
        <taxon>Cottales</taxon>
        <taxon>Liparidae</taxon>
        <taxon>Liparis</taxon>
    </lineage>
</organism>
<evidence type="ECO:0000313" key="2">
    <source>
        <dbReference type="EMBL" id="TNN28797.1"/>
    </source>
</evidence>
<comment type="caution">
    <text evidence="2">The sequence shown here is derived from an EMBL/GenBank/DDBJ whole genome shotgun (WGS) entry which is preliminary data.</text>
</comment>
<protein>
    <submittedName>
        <fullName evidence="2">Guanine nucleotide-binding protein-like 3</fullName>
    </submittedName>
</protein>
<name>A0A4Z2EIM0_9TELE</name>
<proteinExistence type="predicted"/>
<evidence type="ECO:0000313" key="3">
    <source>
        <dbReference type="Proteomes" id="UP000314294"/>
    </source>
</evidence>
<feature type="region of interest" description="Disordered" evidence="1">
    <location>
        <begin position="72"/>
        <end position="128"/>
    </location>
</feature>
<keyword evidence="3" id="KW-1185">Reference proteome</keyword>